<dbReference type="GO" id="GO:0046872">
    <property type="term" value="F:metal ion binding"/>
    <property type="evidence" value="ECO:0007669"/>
    <property type="project" value="UniProtKB-KW"/>
</dbReference>
<dbReference type="GO" id="GO:0016787">
    <property type="term" value="F:hydrolase activity"/>
    <property type="evidence" value="ECO:0007669"/>
    <property type="project" value="UniProtKB-KW"/>
</dbReference>
<reference evidence="5 6" key="1">
    <citation type="submission" date="2016-10" db="EMBL/GenBank/DDBJ databases">
        <authorList>
            <person name="de Groot N.N."/>
        </authorList>
    </citation>
    <scope>NUCLEOTIDE SEQUENCE [LARGE SCALE GENOMIC DNA]</scope>
    <source>
        <strain evidence="5 6">DSM 11363</strain>
    </source>
</reference>
<feature type="binding site" evidence="3">
    <location>
        <position position="188"/>
    </location>
    <ligand>
        <name>a divalent metal cation</name>
        <dbReference type="ChEBI" id="CHEBI:60240"/>
    </ligand>
</feature>
<organism evidence="5 6">
    <name type="scientific">Pseudomonas graminis</name>
    <dbReference type="NCBI Taxonomy" id="158627"/>
    <lineage>
        <taxon>Bacteria</taxon>
        <taxon>Pseudomonadati</taxon>
        <taxon>Pseudomonadota</taxon>
        <taxon>Gammaproteobacteria</taxon>
        <taxon>Pseudomonadales</taxon>
        <taxon>Pseudomonadaceae</taxon>
        <taxon>Pseudomonas</taxon>
    </lineage>
</organism>
<keyword evidence="3" id="KW-0862">Zinc</keyword>
<protein>
    <submittedName>
        <fullName evidence="5">Gluconolactonase</fullName>
    </submittedName>
</protein>
<evidence type="ECO:0000259" key="4">
    <source>
        <dbReference type="Pfam" id="PF08450"/>
    </source>
</evidence>
<evidence type="ECO:0000256" key="1">
    <source>
        <dbReference type="ARBA" id="ARBA00022801"/>
    </source>
</evidence>
<keyword evidence="3" id="KW-0479">Metal-binding</keyword>
<dbReference type="PANTHER" id="PTHR47572">
    <property type="entry name" value="LIPOPROTEIN-RELATED"/>
    <property type="match status" value="1"/>
</dbReference>
<dbReference type="InterPro" id="IPR051262">
    <property type="entry name" value="SMP-30/CGR1_Lactonase"/>
</dbReference>
<dbReference type="Proteomes" id="UP000182332">
    <property type="component" value="Unassembled WGS sequence"/>
</dbReference>
<evidence type="ECO:0000256" key="2">
    <source>
        <dbReference type="PIRSR" id="PIRSR605511-1"/>
    </source>
</evidence>
<evidence type="ECO:0000313" key="5">
    <source>
        <dbReference type="EMBL" id="SET46608.1"/>
    </source>
</evidence>
<feature type="domain" description="SMP-30/Gluconolactonase/LRE-like region" evidence="4">
    <location>
        <begin position="42"/>
        <end position="296"/>
    </location>
</feature>
<dbReference type="SUPFAM" id="SSF63829">
    <property type="entry name" value="Calcium-dependent phosphotriesterase"/>
    <property type="match status" value="1"/>
</dbReference>
<evidence type="ECO:0000256" key="3">
    <source>
        <dbReference type="PIRSR" id="PIRSR605511-2"/>
    </source>
</evidence>
<proteinExistence type="predicted"/>
<dbReference type="PANTHER" id="PTHR47572:SF4">
    <property type="entry name" value="LACTONASE DRP35"/>
    <property type="match status" value="1"/>
</dbReference>
<feature type="binding site" evidence="3">
    <location>
        <position position="154"/>
    </location>
    <ligand>
        <name>a divalent metal cation</name>
        <dbReference type="ChEBI" id="CHEBI:60240"/>
    </ligand>
</feature>
<sequence>MPAPEARIEPVSDDLYECHDKRFHRLILPNTQLEHLYDQCRWAEGPVWFNDGGYLLWSDIPNQRMLRWTPEQGVSTFRTPSNFSNGNTRDLLGRLITCEHGTRSVTRTEPDGSITVLAERFEGKRLNSPNDVVVHRDGAVWFTDPSYGILTDYEGYQAEEEQPGRHVYRIDPDSGEVACMANDFVQPNGLAFSPDGQTLYIADSGRSHDPDGPHHIRAFEVINGRELGQSRVFAVIEPGVPDGMRVDVQGNVWTSAGDGVQCFAADGTLLGKIRLPEKVANLTFGGPRRNRLFITANTSLYSVYVAVAGAQVP</sequence>
<feature type="active site" description="Proton donor/acceptor" evidence="2">
    <location>
        <position position="242"/>
    </location>
</feature>
<dbReference type="AlphaFoldDB" id="A0A1I0EMZ3"/>
<feature type="binding site" evidence="3">
    <location>
        <position position="44"/>
    </location>
    <ligand>
        <name>a divalent metal cation</name>
        <dbReference type="ChEBI" id="CHEBI:60240"/>
    </ligand>
</feature>
<dbReference type="InterPro" id="IPR011042">
    <property type="entry name" value="6-blade_b-propeller_TolB-like"/>
</dbReference>
<dbReference type="Pfam" id="PF08450">
    <property type="entry name" value="SGL"/>
    <property type="match status" value="1"/>
</dbReference>
<dbReference type="Gene3D" id="2.120.10.30">
    <property type="entry name" value="TolB, C-terminal domain"/>
    <property type="match status" value="1"/>
</dbReference>
<dbReference type="InterPro" id="IPR005511">
    <property type="entry name" value="SMP-30"/>
</dbReference>
<feature type="binding site" evidence="3">
    <location>
        <position position="242"/>
    </location>
    <ligand>
        <name>a divalent metal cation</name>
        <dbReference type="ChEBI" id="CHEBI:60240"/>
    </ligand>
</feature>
<evidence type="ECO:0000313" key="6">
    <source>
        <dbReference type="Proteomes" id="UP000182332"/>
    </source>
</evidence>
<name>A0A1I0EMZ3_9PSED</name>
<accession>A0A1I0EMZ3</accession>
<feature type="binding site" evidence="3">
    <location>
        <position position="130"/>
    </location>
    <ligand>
        <name>substrate</name>
    </ligand>
</feature>
<gene>
    <name evidence="5" type="ORF">SAMN05216197_11446</name>
</gene>
<dbReference type="EMBL" id="FOHW01000014">
    <property type="protein sequence ID" value="SET46608.1"/>
    <property type="molecule type" value="Genomic_DNA"/>
</dbReference>
<comment type="cofactor">
    <cofactor evidence="3">
        <name>Zn(2+)</name>
        <dbReference type="ChEBI" id="CHEBI:29105"/>
    </cofactor>
    <text evidence="3">Binds 1 divalent metal cation per subunit.</text>
</comment>
<dbReference type="PRINTS" id="PR01790">
    <property type="entry name" value="SMP30FAMILY"/>
</dbReference>
<keyword evidence="1" id="KW-0378">Hydrolase</keyword>
<dbReference type="InterPro" id="IPR013658">
    <property type="entry name" value="SGL"/>
</dbReference>